<feature type="chain" id="PRO_5032273143" evidence="3">
    <location>
        <begin position="18"/>
        <end position="496"/>
    </location>
</feature>
<dbReference type="EMBL" id="JACBZH010000001">
    <property type="protein sequence ID" value="NYH93431.1"/>
    <property type="molecule type" value="Genomic_DNA"/>
</dbReference>
<feature type="compositionally biased region" description="Low complexity" evidence="2">
    <location>
        <begin position="460"/>
        <end position="473"/>
    </location>
</feature>
<dbReference type="Pfam" id="PF03816">
    <property type="entry name" value="LytR_cpsA_psr"/>
    <property type="match status" value="1"/>
</dbReference>
<comment type="caution">
    <text evidence="6">The sequence shown here is derived from an EMBL/GenBank/DDBJ whole genome shotgun (WGS) entry which is preliminary data.</text>
</comment>
<dbReference type="InterPro" id="IPR050922">
    <property type="entry name" value="LytR/CpsA/Psr_CW_biosynth"/>
</dbReference>
<comment type="similarity">
    <text evidence="1">Belongs to the LytR/CpsA/Psr (LCP) family.</text>
</comment>
<evidence type="ECO:0000256" key="2">
    <source>
        <dbReference type="SAM" id="MobiDB-lite"/>
    </source>
</evidence>
<dbReference type="PANTHER" id="PTHR33392:SF6">
    <property type="entry name" value="POLYISOPRENYL-TEICHOIC ACID--PEPTIDOGLYCAN TEICHOIC ACID TRANSFERASE TAGU"/>
    <property type="match status" value="1"/>
</dbReference>
<keyword evidence="3" id="KW-0732">Signal</keyword>
<feature type="region of interest" description="Disordered" evidence="2">
    <location>
        <begin position="31"/>
        <end position="50"/>
    </location>
</feature>
<name>A0A852ZK31_9ACTN</name>
<dbReference type="Pfam" id="PF13399">
    <property type="entry name" value="LytR_C"/>
    <property type="match status" value="1"/>
</dbReference>
<feature type="domain" description="LytR/CpsA/Psr regulator C-terminal" evidence="5">
    <location>
        <begin position="369"/>
        <end position="457"/>
    </location>
</feature>
<dbReference type="InterPro" id="IPR004474">
    <property type="entry name" value="LytR_CpsA_psr"/>
</dbReference>
<dbReference type="Proteomes" id="UP000579605">
    <property type="component" value="Unassembled WGS sequence"/>
</dbReference>
<feature type="signal peptide" evidence="3">
    <location>
        <begin position="1"/>
        <end position="17"/>
    </location>
</feature>
<gene>
    <name evidence="6" type="ORF">F4554_006069</name>
</gene>
<feature type="region of interest" description="Disordered" evidence="2">
    <location>
        <begin position="330"/>
        <end position="363"/>
    </location>
</feature>
<evidence type="ECO:0000256" key="3">
    <source>
        <dbReference type="SAM" id="SignalP"/>
    </source>
</evidence>
<evidence type="ECO:0000259" key="4">
    <source>
        <dbReference type="Pfam" id="PF03816"/>
    </source>
</evidence>
<protein>
    <submittedName>
        <fullName evidence="6">LCP family protein required for cell wall assembly</fullName>
    </submittedName>
</protein>
<dbReference type="Gene3D" id="3.40.630.190">
    <property type="entry name" value="LCP protein"/>
    <property type="match status" value="1"/>
</dbReference>
<accession>A0A852ZK31</accession>
<keyword evidence="7" id="KW-1185">Reference proteome</keyword>
<dbReference type="AlphaFoldDB" id="A0A852ZK31"/>
<dbReference type="NCBIfam" id="TIGR00350">
    <property type="entry name" value="lytR_cpsA_psr"/>
    <property type="match status" value="1"/>
</dbReference>
<evidence type="ECO:0000256" key="1">
    <source>
        <dbReference type="ARBA" id="ARBA00006068"/>
    </source>
</evidence>
<feature type="region of interest" description="Disordered" evidence="2">
    <location>
        <begin position="460"/>
        <end position="496"/>
    </location>
</feature>
<evidence type="ECO:0000313" key="6">
    <source>
        <dbReference type="EMBL" id="NYH93431.1"/>
    </source>
</evidence>
<reference evidence="6 7" key="1">
    <citation type="submission" date="2020-07" db="EMBL/GenBank/DDBJ databases">
        <title>Sequencing the genomes of 1000 actinobacteria strains.</title>
        <authorList>
            <person name="Klenk H.-P."/>
        </authorList>
    </citation>
    <scope>NUCLEOTIDE SEQUENCE [LARGE SCALE GENOMIC DNA]</scope>
    <source>
        <strain evidence="6 7">DSM 18448</strain>
    </source>
</reference>
<sequence>MLLLVVAMVSAVAVARAIVSRLNDNLRTFDARGIDTDRPPPAKPGRTGATPVNVLLLGSDSRAGANDQLAGGTGSAGRSDTAIVVHVYADRRRAVAVSIPRDALVDIPRCRLHGGNWAAPRRQTMFNAAFNTGSTAAGNPACTQNTVEKLTGFRIDHTIVVDFKGFAAITEAVDGVRVCVPNDVHAGDLDPGLSDRGSLLFAKGMQNVSGRRALDYVRLRHGIGDGSDIGRIKRQQAFLASLAAKVRRSGIDPTTLAPLAEAATRALTVDPGLGSAPKLVAFAMSLRHLSLHDIQFVTVPSRYAGRTKVAFVQPAADRVWATLRADRPLGAVAPSGGEQPPGGNRPLTGLRSPEGGVSNNRAPMSGLGIEVGVYNGTTVPRLARAAASQLQTVGFTVGQVVDGGQAGVATTTITYDPGHYTDARTLATLFPRARLLPTAGPGGADDGSVNLVLGRDYAARTTTAETPPTSVPAVRPRTAADNPCEDLSYGPPIPTR</sequence>
<dbReference type="Gene3D" id="3.30.70.2390">
    <property type="match status" value="1"/>
</dbReference>
<feature type="domain" description="Cell envelope-related transcriptional attenuator" evidence="4">
    <location>
        <begin position="78"/>
        <end position="247"/>
    </location>
</feature>
<dbReference type="InterPro" id="IPR027381">
    <property type="entry name" value="LytR/CpsA/Psr_C"/>
</dbReference>
<dbReference type="PANTHER" id="PTHR33392">
    <property type="entry name" value="POLYISOPRENYL-TEICHOIC ACID--PEPTIDOGLYCAN TEICHOIC ACID TRANSFERASE TAGU"/>
    <property type="match status" value="1"/>
</dbReference>
<evidence type="ECO:0000259" key="5">
    <source>
        <dbReference type="Pfam" id="PF13399"/>
    </source>
</evidence>
<evidence type="ECO:0000313" key="7">
    <source>
        <dbReference type="Proteomes" id="UP000579605"/>
    </source>
</evidence>
<feature type="compositionally biased region" description="Basic and acidic residues" evidence="2">
    <location>
        <begin position="31"/>
        <end position="40"/>
    </location>
</feature>
<dbReference type="RefSeq" id="WP_179790960.1">
    <property type="nucleotide sequence ID" value="NZ_BAAARR010000045.1"/>
</dbReference>
<organism evidence="6 7">
    <name type="scientific">Actinopolymorpha rutila</name>
    <dbReference type="NCBI Taxonomy" id="446787"/>
    <lineage>
        <taxon>Bacteria</taxon>
        <taxon>Bacillati</taxon>
        <taxon>Actinomycetota</taxon>
        <taxon>Actinomycetes</taxon>
        <taxon>Propionibacteriales</taxon>
        <taxon>Actinopolymorphaceae</taxon>
        <taxon>Actinopolymorpha</taxon>
    </lineage>
</organism>
<proteinExistence type="inferred from homology"/>